<sequence length="379" mass="43844">MISYVFLAKKWLQNVFFYQPICFKLRNLIILKVNREFYMPNTSLPKTVRTRPQLMYDIVMMLVISVDLLLLILDSLLMSGFMDQIGQWGGFSSLINHYRTDVHSMLKFITGLFTVFLVVELLLRWGIAIVQKTHYRWFFFPFVHWYEVLGCFPQLRALRLLRVVVIGYRLYQLGYQVLPKNWLKTGKFYYHVLLEEISDRVILMAIDNIRTELANTKGHLVQNIIDKHRDEIETVVIELLQQEVTPLIQSTNHQPAKFAKPLAEHVSLAVKNAFLQTPDLHRLLRMIPIAGGLIEDQIVVISQKIGQNIAFNTAQQLTQVDNLNQIYQEIGKGIAKVDITSPALEKLVGSIIHESLTAIAEQVKVKQWKNHANSPDLIH</sequence>
<gene>
    <name evidence="2" type="ORF">MOMA_05125</name>
</gene>
<reference evidence="2 3" key="1">
    <citation type="journal article" date="2013" name="Genome Announc.">
        <title>Genome Sequence of Moraxella macacae 0408225, a Novel Bacterial Species Isolated from a Cynomolgus Macaque with Epistaxis.</title>
        <authorList>
            <person name="Ladner J.T."/>
            <person name="Whitehouse C.A."/>
            <person name="Koroleva G.I."/>
            <person name="Palacios G.F."/>
        </authorList>
    </citation>
    <scope>NUCLEOTIDE SEQUENCE [LARGE SCALE GENOMIC DNA]</scope>
    <source>
        <strain evidence="2 3">0408225</strain>
    </source>
</reference>
<evidence type="ECO:0000256" key="1">
    <source>
        <dbReference type="SAM" id="Phobius"/>
    </source>
</evidence>
<evidence type="ECO:0008006" key="4">
    <source>
        <dbReference type="Google" id="ProtNLM"/>
    </source>
</evidence>
<dbReference type="Proteomes" id="UP000023795">
    <property type="component" value="Unassembled WGS sequence"/>
</dbReference>
<proteinExistence type="predicted"/>
<protein>
    <recommendedName>
        <fullName evidence="4">Preprotein translocase subunit SecA</fullName>
    </recommendedName>
</protein>
<dbReference type="EMBL" id="ANIN01000001">
    <property type="protein sequence ID" value="ELA09757.1"/>
    <property type="molecule type" value="Genomic_DNA"/>
</dbReference>
<evidence type="ECO:0000313" key="2">
    <source>
        <dbReference type="EMBL" id="ELA09757.1"/>
    </source>
</evidence>
<organism evidence="2 3">
    <name type="scientific">Moraxella macacae 0408225</name>
    <dbReference type="NCBI Taxonomy" id="1230338"/>
    <lineage>
        <taxon>Bacteria</taxon>
        <taxon>Pseudomonadati</taxon>
        <taxon>Pseudomonadota</taxon>
        <taxon>Gammaproteobacteria</taxon>
        <taxon>Moraxellales</taxon>
        <taxon>Moraxellaceae</taxon>
        <taxon>Moraxella</taxon>
    </lineage>
</organism>
<evidence type="ECO:0000313" key="3">
    <source>
        <dbReference type="Proteomes" id="UP000023795"/>
    </source>
</evidence>
<feature type="transmembrane region" description="Helical" evidence="1">
    <location>
        <begin position="108"/>
        <end position="127"/>
    </location>
</feature>
<dbReference type="AlphaFoldDB" id="L2F9P1"/>
<comment type="caution">
    <text evidence="2">The sequence shown here is derived from an EMBL/GenBank/DDBJ whole genome shotgun (WGS) entry which is preliminary data.</text>
</comment>
<dbReference type="PATRIC" id="fig|1230338.3.peg.1115"/>
<dbReference type="eggNOG" id="ENOG502ZATM">
    <property type="taxonomic scope" value="Bacteria"/>
</dbReference>
<keyword evidence="1" id="KW-0812">Transmembrane</keyword>
<feature type="transmembrane region" description="Helical" evidence="1">
    <location>
        <begin position="54"/>
        <end position="73"/>
    </location>
</feature>
<name>L2F9P1_9GAMM</name>
<dbReference type="STRING" id="1230338.MOMA_05125"/>
<keyword evidence="3" id="KW-1185">Reference proteome</keyword>
<keyword evidence="1" id="KW-1133">Transmembrane helix</keyword>
<accession>L2F9P1</accession>
<keyword evidence="1" id="KW-0472">Membrane</keyword>